<protein>
    <submittedName>
        <fullName evidence="2">Uncharacterized protein</fullName>
    </submittedName>
</protein>
<reference evidence="2 3" key="1">
    <citation type="submission" date="2019-05" db="EMBL/GenBank/DDBJ databases">
        <title>Emergence of the Ug99 lineage of the wheat stem rust pathogen through somatic hybridization.</title>
        <authorList>
            <person name="Li F."/>
            <person name="Upadhyaya N.M."/>
            <person name="Sperschneider J."/>
            <person name="Matny O."/>
            <person name="Nguyen-Phuc H."/>
            <person name="Mago R."/>
            <person name="Raley C."/>
            <person name="Miller M.E."/>
            <person name="Silverstein K.A.T."/>
            <person name="Henningsen E."/>
            <person name="Hirsch C.D."/>
            <person name="Visser B."/>
            <person name="Pretorius Z.A."/>
            <person name="Steffenson B.J."/>
            <person name="Schwessinger B."/>
            <person name="Dodds P.N."/>
            <person name="Figueroa M."/>
        </authorList>
    </citation>
    <scope>NUCLEOTIDE SEQUENCE [LARGE SCALE GENOMIC DNA]</scope>
    <source>
        <strain evidence="2">21-0</strain>
    </source>
</reference>
<proteinExistence type="predicted"/>
<keyword evidence="3" id="KW-1185">Reference proteome</keyword>
<comment type="caution">
    <text evidence="2">The sequence shown here is derived from an EMBL/GenBank/DDBJ whole genome shotgun (WGS) entry which is preliminary data.</text>
</comment>
<evidence type="ECO:0000313" key="3">
    <source>
        <dbReference type="Proteomes" id="UP000324748"/>
    </source>
</evidence>
<dbReference type="AlphaFoldDB" id="A0A5B0QEY4"/>
<evidence type="ECO:0000313" key="2">
    <source>
        <dbReference type="EMBL" id="KAA1111702.1"/>
    </source>
</evidence>
<organism evidence="2 3">
    <name type="scientific">Puccinia graminis f. sp. tritici</name>
    <dbReference type="NCBI Taxonomy" id="56615"/>
    <lineage>
        <taxon>Eukaryota</taxon>
        <taxon>Fungi</taxon>
        <taxon>Dikarya</taxon>
        <taxon>Basidiomycota</taxon>
        <taxon>Pucciniomycotina</taxon>
        <taxon>Pucciniomycetes</taxon>
        <taxon>Pucciniales</taxon>
        <taxon>Pucciniaceae</taxon>
        <taxon>Puccinia</taxon>
    </lineage>
</organism>
<sequence>MRILGGLFDFGEPLYALRIFTCSIWLVIGSGGSVMDWLLEDLHTETHRFRLRR</sequence>
<gene>
    <name evidence="2" type="ORF">PGT21_009006</name>
</gene>
<keyword evidence="1" id="KW-0812">Transmembrane</keyword>
<dbReference type="Proteomes" id="UP000324748">
    <property type="component" value="Unassembled WGS sequence"/>
</dbReference>
<accession>A0A5B0QEY4</accession>
<dbReference type="EMBL" id="VSWC01000016">
    <property type="protein sequence ID" value="KAA1111702.1"/>
    <property type="molecule type" value="Genomic_DNA"/>
</dbReference>
<keyword evidence="1" id="KW-1133">Transmembrane helix</keyword>
<name>A0A5B0QEY4_PUCGR</name>
<evidence type="ECO:0000256" key="1">
    <source>
        <dbReference type="SAM" id="Phobius"/>
    </source>
</evidence>
<keyword evidence="1" id="KW-0472">Membrane</keyword>
<feature type="transmembrane region" description="Helical" evidence="1">
    <location>
        <begin position="15"/>
        <end position="39"/>
    </location>
</feature>